<organism evidence="2 3">
    <name type="scientific">Portunus trituberculatus</name>
    <name type="common">Swimming crab</name>
    <name type="synonym">Neptunus trituberculatus</name>
    <dbReference type="NCBI Taxonomy" id="210409"/>
    <lineage>
        <taxon>Eukaryota</taxon>
        <taxon>Metazoa</taxon>
        <taxon>Ecdysozoa</taxon>
        <taxon>Arthropoda</taxon>
        <taxon>Crustacea</taxon>
        <taxon>Multicrustacea</taxon>
        <taxon>Malacostraca</taxon>
        <taxon>Eumalacostraca</taxon>
        <taxon>Eucarida</taxon>
        <taxon>Decapoda</taxon>
        <taxon>Pleocyemata</taxon>
        <taxon>Brachyura</taxon>
        <taxon>Eubrachyura</taxon>
        <taxon>Portunoidea</taxon>
        <taxon>Portunidae</taxon>
        <taxon>Portuninae</taxon>
        <taxon>Portunus</taxon>
    </lineage>
</organism>
<evidence type="ECO:0000313" key="3">
    <source>
        <dbReference type="Proteomes" id="UP000324222"/>
    </source>
</evidence>
<proteinExistence type="predicted"/>
<name>A0A5B7EM91_PORTR</name>
<evidence type="ECO:0000313" key="2">
    <source>
        <dbReference type="EMBL" id="MPC34316.1"/>
    </source>
</evidence>
<dbReference type="Proteomes" id="UP000324222">
    <property type="component" value="Unassembled WGS sequence"/>
</dbReference>
<reference evidence="2 3" key="1">
    <citation type="submission" date="2019-05" db="EMBL/GenBank/DDBJ databases">
        <title>Another draft genome of Portunus trituberculatus and its Hox gene families provides insights of decapod evolution.</title>
        <authorList>
            <person name="Jeong J.-H."/>
            <person name="Song I."/>
            <person name="Kim S."/>
            <person name="Choi T."/>
            <person name="Kim D."/>
            <person name="Ryu S."/>
            <person name="Kim W."/>
        </authorList>
    </citation>
    <scope>NUCLEOTIDE SEQUENCE [LARGE SCALE GENOMIC DNA]</scope>
    <source>
        <tissue evidence="2">Muscle</tissue>
    </source>
</reference>
<keyword evidence="3" id="KW-1185">Reference proteome</keyword>
<feature type="region of interest" description="Disordered" evidence="1">
    <location>
        <begin position="183"/>
        <end position="204"/>
    </location>
</feature>
<accession>A0A5B7EM91</accession>
<evidence type="ECO:0000256" key="1">
    <source>
        <dbReference type="SAM" id="MobiDB-lite"/>
    </source>
</evidence>
<protein>
    <submittedName>
        <fullName evidence="2">Uncharacterized protein</fullName>
    </submittedName>
</protein>
<comment type="caution">
    <text evidence="2">The sequence shown here is derived from an EMBL/GenBank/DDBJ whole genome shotgun (WGS) entry which is preliminary data.</text>
</comment>
<gene>
    <name evidence="2" type="ORF">E2C01_027701</name>
</gene>
<dbReference type="AlphaFoldDB" id="A0A5B7EM91"/>
<dbReference type="EMBL" id="VSRR010003030">
    <property type="protein sequence ID" value="MPC34316.1"/>
    <property type="molecule type" value="Genomic_DNA"/>
</dbReference>
<sequence length="204" mass="22092">MHEDGASGGNTGEVEEQEALWWSLSGNEGRGHHPSGDSCETENIFSRLYYSITAVCSAVLAPATPNTTSPRHLFTPVVILQHPALLHSTTQHRHPLPLRSVTLSSRSVTLKRLGLPHSRPPPASLVCVSLRRVYEAFSCHDAKLRRVLKLPRQLSQVTREGNLPGQSTRGPLPPLAMKNSERHEKISYGVGGPPGATVPPALTA</sequence>